<dbReference type="InterPro" id="IPR004041">
    <property type="entry name" value="NAF_dom"/>
</dbReference>
<keyword evidence="7" id="KW-0418">Kinase</keyword>
<dbReference type="FunFam" id="3.30.200.20:FF:000096">
    <property type="entry name" value="Non-specific serine/threonine protein kinase"/>
    <property type="match status" value="1"/>
</dbReference>
<dbReference type="GO" id="GO:0004674">
    <property type="term" value="F:protein serine/threonine kinase activity"/>
    <property type="evidence" value="ECO:0007669"/>
    <property type="project" value="UniProtKB-KW"/>
</dbReference>
<proteinExistence type="inferred from homology"/>
<feature type="domain" description="Protein kinase" evidence="14">
    <location>
        <begin position="21"/>
        <end position="276"/>
    </location>
</feature>
<evidence type="ECO:0000256" key="9">
    <source>
        <dbReference type="ARBA" id="ARBA00023211"/>
    </source>
</evidence>
<dbReference type="GO" id="GO:0007165">
    <property type="term" value="P:signal transduction"/>
    <property type="evidence" value="ECO:0007669"/>
    <property type="project" value="InterPro"/>
</dbReference>
<dbReference type="CDD" id="cd14663">
    <property type="entry name" value="STKc_SnRK3"/>
    <property type="match status" value="1"/>
</dbReference>
<comment type="caution">
    <text evidence="16">The sequence shown here is derived from an EMBL/GenBank/DDBJ whole genome shotgun (WGS) entry which is preliminary data.</text>
</comment>
<dbReference type="PANTHER" id="PTHR43895">
    <property type="entry name" value="CALCIUM/CALMODULIN-DEPENDENT PROTEIN KINASE KINASE-RELATED"/>
    <property type="match status" value="1"/>
</dbReference>
<keyword evidence="5" id="KW-0808">Transferase</keyword>
<keyword evidence="6 12" id="KW-0547">Nucleotide-binding</keyword>
<dbReference type="PROSITE" id="PS00107">
    <property type="entry name" value="PROTEIN_KINASE_ATP"/>
    <property type="match status" value="1"/>
</dbReference>
<evidence type="ECO:0000256" key="1">
    <source>
        <dbReference type="ARBA" id="ARBA00001936"/>
    </source>
</evidence>
<dbReference type="InterPro" id="IPR018451">
    <property type="entry name" value="NAF/FISL_domain"/>
</dbReference>
<dbReference type="SUPFAM" id="SSF56112">
    <property type="entry name" value="Protein kinase-like (PK-like)"/>
    <property type="match status" value="1"/>
</dbReference>
<protein>
    <recommendedName>
        <fullName evidence="3">non-specific serine/threonine protein kinase</fullName>
        <ecNumber evidence="3">2.7.11.1</ecNumber>
    </recommendedName>
</protein>
<dbReference type="FunFam" id="1.10.510.10:FF:000279">
    <property type="entry name" value="Non-specific serine/threonine protein kinase"/>
    <property type="match status" value="1"/>
</dbReference>
<dbReference type="InterPro" id="IPR000719">
    <property type="entry name" value="Prot_kinase_dom"/>
</dbReference>
<dbReference type="GO" id="GO:0005524">
    <property type="term" value="F:ATP binding"/>
    <property type="evidence" value="ECO:0007669"/>
    <property type="project" value="UniProtKB-UniRule"/>
</dbReference>
<evidence type="ECO:0000256" key="7">
    <source>
        <dbReference type="ARBA" id="ARBA00022777"/>
    </source>
</evidence>
<dbReference type="Pfam" id="PF03822">
    <property type="entry name" value="NAF"/>
    <property type="match status" value="1"/>
</dbReference>
<comment type="catalytic activity">
    <reaction evidence="10">
        <text>L-threonyl-[protein] + ATP = O-phospho-L-threonyl-[protein] + ADP + H(+)</text>
        <dbReference type="Rhea" id="RHEA:46608"/>
        <dbReference type="Rhea" id="RHEA-COMP:11060"/>
        <dbReference type="Rhea" id="RHEA-COMP:11605"/>
        <dbReference type="ChEBI" id="CHEBI:15378"/>
        <dbReference type="ChEBI" id="CHEBI:30013"/>
        <dbReference type="ChEBI" id="CHEBI:30616"/>
        <dbReference type="ChEBI" id="CHEBI:61977"/>
        <dbReference type="ChEBI" id="CHEBI:456216"/>
        <dbReference type="EC" id="2.7.11.1"/>
    </reaction>
</comment>
<dbReference type="InterPro" id="IPR017441">
    <property type="entry name" value="Protein_kinase_ATP_BS"/>
</dbReference>
<dbReference type="PANTHER" id="PTHR43895:SF91">
    <property type="entry name" value="CBL-INTERACTING SERINE_THREONINE-PROTEIN KINASE 6"/>
    <property type="match status" value="1"/>
</dbReference>
<dbReference type="AlphaFoldDB" id="A0AAV7GSI3"/>
<comment type="catalytic activity">
    <reaction evidence="11">
        <text>L-seryl-[protein] + ATP = O-phospho-L-seryl-[protein] + ADP + H(+)</text>
        <dbReference type="Rhea" id="RHEA:17989"/>
        <dbReference type="Rhea" id="RHEA-COMP:9863"/>
        <dbReference type="Rhea" id="RHEA-COMP:11604"/>
        <dbReference type="ChEBI" id="CHEBI:15378"/>
        <dbReference type="ChEBI" id="CHEBI:29999"/>
        <dbReference type="ChEBI" id="CHEBI:30616"/>
        <dbReference type="ChEBI" id="CHEBI:83421"/>
        <dbReference type="ChEBI" id="CHEBI:456216"/>
        <dbReference type="EC" id="2.7.11.1"/>
    </reaction>
</comment>
<dbReference type="EMBL" id="JAGFBR010000011">
    <property type="protein sequence ID" value="KAH0458638.1"/>
    <property type="molecule type" value="Genomic_DNA"/>
</dbReference>
<reference evidence="16 17" key="1">
    <citation type="journal article" date="2021" name="Hortic Res">
        <title>Chromosome-scale assembly of the Dendrobium chrysotoxum genome enhances the understanding of orchid evolution.</title>
        <authorList>
            <person name="Zhang Y."/>
            <person name="Zhang G.Q."/>
            <person name="Zhang D."/>
            <person name="Liu X.D."/>
            <person name="Xu X.Y."/>
            <person name="Sun W.H."/>
            <person name="Yu X."/>
            <person name="Zhu X."/>
            <person name="Wang Z.W."/>
            <person name="Zhao X."/>
            <person name="Zhong W.Y."/>
            <person name="Chen H."/>
            <person name="Yin W.L."/>
            <person name="Huang T."/>
            <person name="Niu S.C."/>
            <person name="Liu Z.J."/>
        </authorList>
    </citation>
    <scope>NUCLEOTIDE SEQUENCE [LARGE SCALE GENOMIC DNA]</scope>
    <source>
        <strain evidence="16">Lindl</strain>
    </source>
</reference>
<gene>
    <name evidence="16" type="ORF">IEQ34_011452</name>
</gene>
<evidence type="ECO:0000259" key="14">
    <source>
        <dbReference type="PROSITE" id="PS50011"/>
    </source>
</evidence>
<evidence type="ECO:0000313" key="17">
    <source>
        <dbReference type="Proteomes" id="UP000775213"/>
    </source>
</evidence>
<dbReference type="FunFam" id="3.30.310.80:FF:000005">
    <property type="entry name" value="Non-specific serine/threonine protein kinase"/>
    <property type="match status" value="1"/>
</dbReference>
<comment type="similarity">
    <text evidence="2">Belongs to the protein kinase superfamily. CAMK Ser/Thr protein kinase family. SNF1 subfamily.</text>
</comment>
<sequence>MEDLSSLSPTTEGQNVLRGRYELGRVLGQGSFAKVYFARNLRTGINVAMKVVGKEKVIKVGMTEHVKREISVMKMVTHPNIVELHEVMATISKIYFAMELVRGGELFSKIARSGRLREDVARHYFRQLISAVDFCHSRGVYHRDLKPENLLLDDAGNLKVADFGLSAFADHVRTDGLLHTTCGTPAYVAPEVIGKKGYDGAKADLWSCGVILYVLLAGFLPFQDDNIFAMYKKIRSGDFRCPPWFSSDVRRLIIKLLDPNPKTRITVSRLVETPWFRKGPIPKSVTDSPVASAKKDGEEPLKLNAFHLISLSEGFNLSPLFESGDSREEGMRFVTKEPASGVISRLEELATRAPGRFRVTKSSAAGLRLEGVESGRKGRLAVAADIFAVAPSVLVVDVKKDGGDSLEYRRFCSNELRPALKDIIWASSEAQTTSGA</sequence>
<evidence type="ECO:0000256" key="10">
    <source>
        <dbReference type="ARBA" id="ARBA00047899"/>
    </source>
</evidence>
<dbReference type="Gene3D" id="1.10.510.10">
    <property type="entry name" value="Transferase(Phosphotransferase) domain 1"/>
    <property type="match status" value="1"/>
</dbReference>
<dbReference type="PROSITE" id="PS00108">
    <property type="entry name" value="PROTEIN_KINASE_ST"/>
    <property type="match status" value="1"/>
</dbReference>
<evidence type="ECO:0000256" key="6">
    <source>
        <dbReference type="ARBA" id="ARBA00022741"/>
    </source>
</evidence>
<evidence type="ECO:0000256" key="13">
    <source>
        <dbReference type="RuleBase" id="RU000304"/>
    </source>
</evidence>
<evidence type="ECO:0000256" key="2">
    <source>
        <dbReference type="ARBA" id="ARBA00006234"/>
    </source>
</evidence>
<dbReference type="Gene3D" id="3.30.310.80">
    <property type="entry name" value="Kinase associated domain 1, KA1"/>
    <property type="match status" value="1"/>
</dbReference>
<dbReference type="InterPro" id="IPR008271">
    <property type="entry name" value="Ser/Thr_kinase_AS"/>
</dbReference>
<dbReference type="Proteomes" id="UP000775213">
    <property type="component" value="Unassembled WGS sequence"/>
</dbReference>
<dbReference type="PROSITE" id="PS50816">
    <property type="entry name" value="NAF"/>
    <property type="match status" value="1"/>
</dbReference>
<evidence type="ECO:0000313" key="16">
    <source>
        <dbReference type="EMBL" id="KAH0458638.1"/>
    </source>
</evidence>
<evidence type="ECO:0000256" key="4">
    <source>
        <dbReference type="ARBA" id="ARBA00022527"/>
    </source>
</evidence>
<evidence type="ECO:0000256" key="3">
    <source>
        <dbReference type="ARBA" id="ARBA00012513"/>
    </source>
</evidence>
<keyword evidence="8 12" id="KW-0067">ATP-binding</keyword>
<evidence type="ECO:0000256" key="8">
    <source>
        <dbReference type="ARBA" id="ARBA00022840"/>
    </source>
</evidence>
<keyword evidence="4 13" id="KW-0723">Serine/threonine-protein kinase</keyword>
<dbReference type="PROSITE" id="PS50011">
    <property type="entry name" value="PROTEIN_KINASE_DOM"/>
    <property type="match status" value="1"/>
</dbReference>
<dbReference type="EC" id="2.7.11.1" evidence="3"/>
<dbReference type="Pfam" id="PF00069">
    <property type="entry name" value="Pkinase"/>
    <property type="match status" value="1"/>
</dbReference>
<evidence type="ECO:0000256" key="11">
    <source>
        <dbReference type="ARBA" id="ARBA00048679"/>
    </source>
</evidence>
<name>A0AAV7GSI3_DENCH</name>
<dbReference type="SMART" id="SM00220">
    <property type="entry name" value="S_TKc"/>
    <property type="match status" value="1"/>
</dbReference>
<keyword evidence="17" id="KW-1185">Reference proteome</keyword>
<evidence type="ECO:0000259" key="15">
    <source>
        <dbReference type="PROSITE" id="PS50816"/>
    </source>
</evidence>
<dbReference type="InterPro" id="IPR011009">
    <property type="entry name" value="Kinase-like_dom_sf"/>
</dbReference>
<feature type="domain" description="NAF" evidence="15">
    <location>
        <begin position="298"/>
        <end position="322"/>
    </location>
</feature>
<dbReference type="CDD" id="cd12195">
    <property type="entry name" value="CIPK_C"/>
    <property type="match status" value="1"/>
</dbReference>
<organism evidence="16 17">
    <name type="scientific">Dendrobium chrysotoxum</name>
    <name type="common">Orchid</name>
    <dbReference type="NCBI Taxonomy" id="161865"/>
    <lineage>
        <taxon>Eukaryota</taxon>
        <taxon>Viridiplantae</taxon>
        <taxon>Streptophyta</taxon>
        <taxon>Embryophyta</taxon>
        <taxon>Tracheophyta</taxon>
        <taxon>Spermatophyta</taxon>
        <taxon>Magnoliopsida</taxon>
        <taxon>Liliopsida</taxon>
        <taxon>Asparagales</taxon>
        <taxon>Orchidaceae</taxon>
        <taxon>Epidendroideae</taxon>
        <taxon>Malaxideae</taxon>
        <taxon>Dendrobiinae</taxon>
        <taxon>Dendrobium</taxon>
    </lineage>
</organism>
<accession>A0AAV7GSI3</accession>
<evidence type="ECO:0000256" key="12">
    <source>
        <dbReference type="PROSITE-ProRule" id="PRU10141"/>
    </source>
</evidence>
<keyword evidence="9" id="KW-0464">Manganese</keyword>
<evidence type="ECO:0000256" key="5">
    <source>
        <dbReference type="ARBA" id="ARBA00022679"/>
    </source>
</evidence>
<feature type="binding site" evidence="12">
    <location>
        <position position="54"/>
    </location>
    <ligand>
        <name>ATP</name>
        <dbReference type="ChEBI" id="CHEBI:30616"/>
    </ligand>
</feature>
<comment type="cofactor">
    <cofactor evidence="1">
        <name>Mn(2+)</name>
        <dbReference type="ChEBI" id="CHEBI:29035"/>
    </cofactor>
</comment>